<dbReference type="Proteomes" id="UP000600918">
    <property type="component" value="Unassembled WGS sequence"/>
</dbReference>
<dbReference type="EMBL" id="JACSDY010000021">
    <property type="protein sequence ID" value="KAF7394450.1"/>
    <property type="molecule type" value="Genomic_DNA"/>
</dbReference>
<name>A0A834JUK7_VESPE</name>
<gene>
    <name evidence="1" type="ORF">H0235_017045</name>
</gene>
<organism evidence="1 2">
    <name type="scientific">Vespula pensylvanica</name>
    <name type="common">Western yellow jacket</name>
    <name type="synonym">Wasp</name>
    <dbReference type="NCBI Taxonomy" id="30213"/>
    <lineage>
        <taxon>Eukaryota</taxon>
        <taxon>Metazoa</taxon>
        <taxon>Ecdysozoa</taxon>
        <taxon>Arthropoda</taxon>
        <taxon>Hexapoda</taxon>
        <taxon>Insecta</taxon>
        <taxon>Pterygota</taxon>
        <taxon>Neoptera</taxon>
        <taxon>Endopterygota</taxon>
        <taxon>Hymenoptera</taxon>
        <taxon>Apocrita</taxon>
        <taxon>Aculeata</taxon>
        <taxon>Vespoidea</taxon>
        <taxon>Vespidae</taxon>
        <taxon>Vespinae</taxon>
        <taxon>Vespula</taxon>
    </lineage>
</organism>
<protein>
    <submittedName>
        <fullName evidence="1">Uncharacterized protein</fullName>
    </submittedName>
</protein>
<accession>A0A834JUK7</accession>
<proteinExistence type="predicted"/>
<comment type="caution">
    <text evidence="1">The sequence shown here is derived from an EMBL/GenBank/DDBJ whole genome shotgun (WGS) entry which is preliminary data.</text>
</comment>
<evidence type="ECO:0000313" key="1">
    <source>
        <dbReference type="EMBL" id="KAF7394450.1"/>
    </source>
</evidence>
<keyword evidence="2" id="KW-1185">Reference proteome</keyword>
<sequence>MSLAQVPIHGLDLVNAKMKDRRKSADSVWNIRCRRPFIEEGVDFPPVVAVKKVGREGVKVMEWIVRKKKEFWGTGEVMVLEESEDIASNLRQAVTDTSIHSEEPIYIIAFPSRGSSGLGDFRGAITGRT</sequence>
<dbReference type="AlphaFoldDB" id="A0A834JUK7"/>
<evidence type="ECO:0000313" key="2">
    <source>
        <dbReference type="Proteomes" id="UP000600918"/>
    </source>
</evidence>
<reference evidence="1" key="1">
    <citation type="journal article" date="2020" name="G3 (Bethesda)">
        <title>High-Quality Assemblies for Three Invasive Social Wasps from the &lt;i&gt;Vespula&lt;/i&gt; Genus.</title>
        <authorList>
            <person name="Harrop T.W.R."/>
            <person name="Guhlin J."/>
            <person name="McLaughlin G.M."/>
            <person name="Permina E."/>
            <person name="Stockwell P."/>
            <person name="Gilligan J."/>
            <person name="Le Lec M.F."/>
            <person name="Gruber M.A.M."/>
            <person name="Quinn O."/>
            <person name="Lovegrove M."/>
            <person name="Duncan E.J."/>
            <person name="Remnant E.J."/>
            <person name="Van Eeckhoven J."/>
            <person name="Graham B."/>
            <person name="Knapp R.A."/>
            <person name="Langford K.W."/>
            <person name="Kronenberg Z."/>
            <person name="Press M.O."/>
            <person name="Eacker S.M."/>
            <person name="Wilson-Rankin E.E."/>
            <person name="Purcell J."/>
            <person name="Lester P.J."/>
            <person name="Dearden P.K."/>
        </authorList>
    </citation>
    <scope>NUCLEOTIDE SEQUENCE</scope>
    <source>
        <strain evidence="1">Volc-1</strain>
    </source>
</reference>